<reference evidence="1 2" key="1">
    <citation type="submission" date="2016-10" db="EMBL/GenBank/DDBJ databases">
        <authorList>
            <person name="de Groot N.N."/>
        </authorList>
    </citation>
    <scope>NUCLEOTIDE SEQUENCE [LARGE SCALE GENOMIC DNA]</scope>
    <source>
        <strain evidence="1 2">LMG 18387</strain>
    </source>
</reference>
<dbReference type="EMBL" id="FNDG01000007">
    <property type="protein sequence ID" value="SDH79532.1"/>
    <property type="molecule type" value="Genomic_DNA"/>
</dbReference>
<gene>
    <name evidence="1" type="ORF">SAMN05216588_107215</name>
</gene>
<sequence length="77" mass="8931">MGAPWLRECWANLECRVADDGGSRRYNLFVLHVQRILIDTACQEKRLIHHQGEGRFSADGETPDLVERMVKGRYLMD</sequence>
<dbReference type="AlphaFoldDB" id="A0A1G8FBS4"/>
<dbReference type="Gene3D" id="2.30.110.10">
    <property type="entry name" value="Electron Transport, Fmn-binding Protein, Chain A"/>
    <property type="match status" value="1"/>
</dbReference>
<dbReference type="InterPro" id="IPR012349">
    <property type="entry name" value="Split_barrel_FMN-bd"/>
</dbReference>
<evidence type="ECO:0000313" key="1">
    <source>
        <dbReference type="EMBL" id="SDH79532.1"/>
    </source>
</evidence>
<proteinExistence type="predicted"/>
<name>A0A1G8FBS4_9GAMM</name>
<accession>A0A1G8FBS4</accession>
<dbReference type="SUPFAM" id="SSF50475">
    <property type="entry name" value="FMN-binding split barrel"/>
    <property type="match status" value="1"/>
</dbReference>
<evidence type="ECO:0000313" key="2">
    <source>
        <dbReference type="Proteomes" id="UP000198606"/>
    </source>
</evidence>
<dbReference type="STRING" id="29435.SAMN05216588_107215"/>
<dbReference type="Proteomes" id="UP000198606">
    <property type="component" value="Unassembled WGS sequence"/>
</dbReference>
<protein>
    <submittedName>
        <fullName evidence="1">Flavin reductase like domain-containing protein</fullName>
    </submittedName>
</protein>
<organism evidence="1 2">
    <name type="scientific">Phytopseudomonas flavescens</name>
    <dbReference type="NCBI Taxonomy" id="29435"/>
    <lineage>
        <taxon>Bacteria</taxon>
        <taxon>Pseudomonadati</taxon>
        <taxon>Pseudomonadota</taxon>
        <taxon>Gammaproteobacteria</taxon>
        <taxon>Pseudomonadales</taxon>
        <taxon>Pseudomonadaceae</taxon>
        <taxon>Phytopseudomonas</taxon>
    </lineage>
</organism>
<dbReference type="RefSeq" id="WP_208601343.1">
    <property type="nucleotide sequence ID" value="NZ_FNDG01000007.1"/>
</dbReference>